<dbReference type="RefSeq" id="WP_379044055.1">
    <property type="nucleotide sequence ID" value="NZ_JBHULZ010000023.1"/>
</dbReference>
<protein>
    <submittedName>
        <fullName evidence="3">HU family DNA-binding protein</fullName>
    </submittedName>
</protein>
<evidence type="ECO:0000313" key="4">
    <source>
        <dbReference type="Proteomes" id="UP001597357"/>
    </source>
</evidence>
<feature type="domain" description="HU" evidence="2">
    <location>
        <begin position="5"/>
        <end position="123"/>
    </location>
</feature>
<dbReference type="Proteomes" id="UP001597357">
    <property type="component" value="Unassembled WGS sequence"/>
</dbReference>
<dbReference type="GO" id="GO:0003677">
    <property type="term" value="F:DNA binding"/>
    <property type="evidence" value="ECO:0007669"/>
    <property type="project" value="UniProtKB-KW"/>
</dbReference>
<dbReference type="InterPro" id="IPR005902">
    <property type="entry name" value="HU_DNA-bd_put"/>
</dbReference>
<evidence type="ECO:0000256" key="1">
    <source>
        <dbReference type="ARBA" id="ARBA00023125"/>
    </source>
</evidence>
<dbReference type="InterPro" id="IPR010992">
    <property type="entry name" value="IHF-like_DNA-bd_dom_sf"/>
</dbReference>
<dbReference type="InterPro" id="IPR041607">
    <property type="entry name" value="HU-HIG"/>
</dbReference>
<dbReference type="Gene3D" id="4.10.520.10">
    <property type="entry name" value="IHF-like DNA-binding proteins"/>
    <property type="match status" value="1"/>
</dbReference>
<proteinExistence type="predicted"/>
<dbReference type="NCBIfam" id="TIGR01201">
    <property type="entry name" value="HU_rel"/>
    <property type="match status" value="1"/>
</dbReference>
<evidence type="ECO:0000313" key="3">
    <source>
        <dbReference type="EMBL" id="MFD2696997.1"/>
    </source>
</evidence>
<dbReference type="EMBL" id="JBHULZ010000023">
    <property type="protein sequence ID" value="MFD2696997.1"/>
    <property type="molecule type" value="Genomic_DNA"/>
</dbReference>
<keyword evidence="1 3" id="KW-0238">DNA-binding</keyword>
<dbReference type="SUPFAM" id="SSF47729">
    <property type="entry name" value="IHF-like DNA-binding proteins"/>
    <property type="match status" value="1"/>
</dbReference>
<organism evidence="3 4">
    <name type="scientific">Mesonia sediminis</name>
    <dbReference type="NCBI Taxonomy" id="1703946"/>
    <lineage>
        <taxon>Bacteria</taxon>
        <taxon>Pseudomonadati</taxon>
        <taxon>Bacteroidota</taxon>
        <taxon>Flavobacteriia</taxon>
        <taxon>Flavobacteriales</taxon>
        <taxon>Flavobacteriaceae</taxon>
        <taxon>Mesonia</taxon>
    </lineage>
</organism>
<evidence type="ECO:0000259" key="2">
    <source>
        <dbReference type="Pfam" id="PF18291"/>
    </source>
</evidence>
<name>A0ABW5SE87_9FLAO</name>
<reference evidence="4" key="1">
    <citation type="journal article" date="2019" name="Int. J. Syst. Evol. Microbiol.">
        <title>The Global Catalogue of Microorganisms (GCM) 10K type strain sequencing project: providing services to taxonomists for standard genome sequencing and annotation.</title>
        <authorList>
            <consortium name="The Broad Institute Genomics Platform"/>
            <consortium name="The Broad Institute Genome Sequencing Center for Infectious Disease"/>
            <person name="Wu L."/>
            <person name="Ma J."/>
        </authorList>
    </citation>
    <scope>NUCLEOTIDE SEQUENCE [LARGE SCALE GENOMIC DNA]</scope>
    <source>
        <strain evidence="4">KCTC 42255</strain>
    </source>
</reference>
<gene>
    <name evidence="3" type="ORF">ACFSQ0_03260</name>
</gene>
<comment type="caution">
    <text evidence="3">The sequence shown here is derived from an EMBL/GenBank/DDBJ whole genome shotgun (WGS) entry which is preliminary data.</text>
</comment>
<dbReference type="Pfam" id="PF18291">
    <property type="entry name" value="HU-HIG"/>
    <property type="match status" value="1"/>
</dbReference>
<keyword evidence="4" id="KW-1185">Reference proteome</keyword>
<accession>A0ABW5SE87</accession>
<sequence>MINLKTVGKKNPQDVTAPQQFYAQAVKTGLTDLNRLAYLISNQSTVREPDCLAVLSALVHNMTDELSQGRVVQLGSLGNFQVGVSSEPSATPEEVNISNVKQIRLNYRPGKRVRKALETMDFKLIGG</sequence>